<dbReference type="RefSeq" id="WP_010800836.1">
    <property type="nucleotide sequence ID" value="NZ_CAJSYT010000002.1"/>
</dbReference>
<feature type="domain" description="DUF6383" evidence="2">
    <location>
        <begin position="1228"/>
        <end position="1301"/>
    </location>
</feature>
<comment type="caution">
    <text evidence="3">The sequence shown here is derived from an EMBL/GenBank/DDBJ whole genome shotgun (WGS) entry which is preliminary data.</text>
</comment>
<evidence type="ECO:0000256" key="1">
    <source>
        <dbReference type="SAM" id="SignalP"/>
    </source>
</evidence>
<evidence type="ECO:0000313" key="3">
    <source>
        <dbReference type="EMBL" id="MRY09919.1"/>
    </source>
</evidence>
<proteinExistence type="predicted"/>
<sequence>MNKKFSTLMALALVTGSASAQFTETNWKYTTPSDPQAAYRTFETKSANWNNALTSVVDGETLYNNATFTKDVKVVEDGLWYQLEVENKETAGIADVLIQERDYLTGKIYLRTVAKADAPLNASLWKLTYGKKDEATGGHWTLVNKETGLELTFDHSVINNAAVSEMRDGTKVWAWYDFNRNEKKDYTKLYASLHNQKYEEVMYLAYEKTTDNGDALRTKLSSDGFKFLANQANSKLVKAQVVKMSSNDISSVTEALAIKPVVAYPFHMTAQQFNTRMDADDKGNNKSFFFKLLKNMEGADNFLGYLGNEKAEDELEFTAVEDAAELAEVDLKKVKNAAVNGLSFNDGTDLDFNAVKDSSFNLNFKVLDCKDKEHKGTYLLADTAIYYKSNQSLSSPAVKFALKNWKAEDNAFMKARYYFRATYFPTNDSIVLEPLNAAVQAPFEDGKDWKDSECTKSFATMQYSKANTLVNDFVNPKTGSRTVSLAIDDVSGKDVLTVIYDNTNTQFVKLTINRPFANLTRTTVPDGLYYINLANKDADERNRNVGMSIVHNMESKLMYDTKAKNQDYSLMPATMWVVKQLGCPEEGLANYVQIQNREYPGVVFEGQLYKVEGLDAEGNEIDAYRFIDRSGDYSAGYESNIGWLKENSLRVVDIMDIQEVEEEIAYTSTHGYKWFDKDVLNDGVENNFQINWNNGYVDAVLKHVKDNNIAVEEGDATIFEIAEATLATDQGVIENEFGAILKEIVDCKEGNAVDEDLVLDQLKRKAYLIKVKDDNLIDNDELFLASVRDNDGRYYYKAMKLSEMDNYYKKLGVFYLKADQIHMDGANPVDTCYVLVDINKPAKFADKADKTKWASYTALEKTNGWMKAAVEAGSEMRMLRDNNLEDQPNDVSDAFYFSGNPVNQYINIAGDYNIDLNSNIKFFQQLAEKNYLFEDGNDANKVQLIQDINPDFHYLGLESKGLTTKPTLYVDEVVKDNPNMQRYLFGVRVDSISDGYICDHSSRLHGYWELENEAEDDGEVHFEKYNGYTAGWFLVNLEDSISSANNNMMHDADLYKYNSYTRLGFVEGIHQVDGDNEYFYVVNNGYTLKDLMTVKDNGVESQATYVAKGFVLDPKFLANLDVDGKNEYVTRHSIAGDVNTNHTFSLRKTRSDNEGTVELSEPFLLESYMKGVSQIGSFYGAWIKSENGIPVLAKYSTSTGDHEGAASDISERIGQSGIFYFETTDEEATANEGIANSSIQVVATNGAVIVKGAAGKNVVITNVLGQTIANTVVASNEAQITTPTGVVVVAIEGEAAVKAIVK</sequence>
<reference evidence="3" key="1">
    <citation type="journal article" date="2019" name="Nat. Med.">
        <title>A library of human gut bacterial isolates paired with longitudinal multiomics data enables mechanistic microbiome research.</title>
        <authorList>
            <person name="Poyet M."/>
            <person name="Groussin M."/>
            <person name="Gibbons S.M."/>
            <person name="Avila-Pacheco J."/>
            <person name="Jiang X."/>
            <person name="Kearney S.M."/>
            <person name="Perrotta A.R."/>
            <person name="Berdy B."/>
            <person name="Zhao S."/>
            <person name="Lieberman T.D."/>
            <person name="Swanson P.K."/>
            <person name="Smith M."/>
            <person name="Roesemann S."/>
            <person name="Alexander J.E."/>
            <person name="Rich S.A."/>
            <person name="Livny J."/>
            <person name="Vlamakis H."/>
            <person name="Clish C."/>
            <person name="Bullock K."/>
            <person name="Deik A."/>
            <person name="Scott J."/>
            <person name="Pierce K.A."/>
            <person name="Xavier R.J."/>
            <person name="Alm E.J."/>
        </authorList>
    </citation>
    <scope>NUCLEOTIDE SEQUENCE</scope>
    <source>
        <strain evidence="3">BIOML-A4</strain>
    </source>
</reference>
<gene>
    <name evidence="3" type="ORF">GKE01_00360</name>
</gene>
<organism evidence="3">
    <name type="scientific">Parabacteroides goldsteinii</name>
    <dbReference type="NCBI Taxonomy" id="328812"/>
    <lineage>
        <taxon>Bacteria</taxon>
        <taxon>Pseudomonadati</taxon>
        <taxon>Bacteroidota</taxon>
        <taxon>Bacteroidia</taxon>
        <taxon>Bacteroidales</taxon>
        <taxon>Tannerellaceae</taxon>
        <taxon>Parabacteroides</taxon>
    </lineage>
</organism>
<evidence type="ECO:0000259" key="2">
    <source>
        <dbReference type="Pfam" id="PF19910"/>
    </source>
</evidence>
<feature type="chain" id="PRO_5026118152" description="DUF6383 domain-containing protein" evidence="1">
    <location>
        <begin position="21"/>
        <end position="1302"/>
    </location>
</feature>
<protein>
    <recommendedName>
        <fullName evidence="2">DUF6383 domain-containing protein</fullName>
    </recommendedName>
</protein>
<dbReference type="Pfam" id="PF19910">
    <property type="entry name" value="DUF6383"/>
    <property type="match status" value="1"/>
</dbReference>
<dbReference type="EMBL" id="WKLP01000001">
    <property type="protein sequence ID" value="MRY09919.1"/>
    <property type="molecule type" value="Genomic_DNA"/>
</dbReference>
<feature type="signal peptide" evidence="1">
    <location>
        <begin position="1"/>
        <end position="20"/>
    </location>
</feature>
<dbReference type="InterPro" id="IPR045963">
    <property type="entry name" value="DUF6383"/>
</dbReference>
<keyword evidence="1" id="KW-0732">Signal</keyword>
<name>A0A6G1Z7M6_9BACT</name>
<accession>A0A6G1Z7M6</accession>